<dbReference type="InterPro" id="IPR044066">
    <property type="entry name" value="TRIAD_supradom"/>
</dbReference>
<keyword evidence="7" id="KW-0833">Ubl conjugation pathway</keyword>
<dbReference type="SMART" id="SM00647">
    <property type="entry name" value="IBR"/>
    <property type="match status" value="2"/>
</dbReference>
<organism evidence="13 14">
    <name type="scientific">[Candida] railenensis</name>
    <dbReference type="NCBI Taxonomy" id="45579"/>
    <lineage>
        <taxon>Eukaryota</taxon>
        <taxon>Fungi</taxon>
        <taxon>Dikarya</taxon>
        <taxon>Ascomycota</taxon>
        <taxon>Saccharomycotina</taxon>
        <taxon>Pichiomycetes</taxon>
        <taxon>Debaryomycetaceae</taxon>
        <taxon>Kurtzmaniella</taxon>
    </lineage>
</organism>
<dbReference type="InterPro" id="IPR002867">
    <property type="entry name" value="IBR_dom"/>
</dbReference>
<keyword evidence="8" id="KW-0862">Zinc</keyword>
<dbReference type="PANTHER" id="PTHR11685">
    <property type="entry name" value="RBR FAMILY RING FINGER AND IBR DOMAIN-CONTAINING"/>
    <property type="match status" value="1"/>
</dbReference>
<evidence type="ECO:0000256" key="1">
    <source>
        <dbReference type="ARBA" id="ARBA00001798"/>
    </source>
</evidence>
<evidence type="ECO:0000256" key="6">
    <source>
        <dbReference type="ARBA" id="ARBA00022771"/>
    </source>
</evidence>
<feature type="region of interest" description="Disordered" evidence="10">
    <location>
        <begin position="588"/>
        <end position="611"/>
    </location>
</feature>
<dbReference type="SMART" id="SM00184">
    <property type="entry name" value="RING"/>
    <property type="match status" value="2"/>
</dbReference>
<dbReference type="FunFam" id="1.20.120.1750:FF:000002">
    <property type="entry name" value="RBR-type E3 ubiquitin transferase"/>
    <property type="match status" value="1"/>
</dbReference>
<protein>
    <recommendedName>
        <fullName evidence="2">RBR-type E3 ubiquitin transferase</fullName>
        <ecNumber evidence="2">2.3.2.31</ecNumber>
    </recommendedName>
</protein>
<dbReference type="GO" id="GO:0008270">
    <property type="term" value="F:zinc ion binding"/>
    <property type="evidence" value="ECO:0007669"/>
    <property type="project" value="UniProtKB-KW"/>
</dbReference>
<comment type="catalytic activity">
    <reaction evidence="1">
        <text>[E2 ubiquitin-conjugating enzyme]-S-ubiquitinyl-L-cysteine + [acceptor protein]-L-lysine = [E2 ubiquitin-conjugating enzyme]-L-cysteine + [acceptor protein]-N(6)-ubiquitinyl-L-lysine.</text>
        <dbReference type="EC" id="2.3.2.31"/>
    </reaction>
</comment>
<sequence length="611" mass="70841">MSDSDGNISEDLEFDYDDDEEVSFSEFTADENEIDLVNKFEEEVYIKKDLKKEAPSANRLQARAKYKAWSLEEYINHFFISKCKKLQSMKLPNCDFDDILIMLHAKNWGEESVINGCYDNPTKFFEDCGLPLRKRNNTFEVVKNFLCPICCSDDDIQTETYSLTCNHKFCVACYTRYVVGLVHEGKLITCPECKLSIPHGDVQKFVNVYNEQQQSGSSVLNSPFKFVVDDASKAFVKGSPIKTTIDLSSFELLKYAAKRNIDSNPGNFKYCPAPDCMHLVELLSPAKDGRTESENGKTMDEENIYKVPIVTCPKSHEFCYSCQFENHLPLPCWLVKAWIKKCNDDSETANWIDAHTQSCPKCDSQIEKNGGCNHMTCSTCAYHFCWICLEEWAKHGHQYYACNRFDPDTVNAAQKYKKSKRLTLKRYIFFYSRFSVHETSMEGDSKTLKKVNEKMTKYMNEESKRRNNAEVSSTNSLSWIDVQFLHDAIRQLTNGRKTLKWTYVFAFYLSKSNFSEIFEQMQDYLNKTVEDLSKIFEEIYAKKKDSSNLIMQNKLDIINLSNLVAQRQEKMIEFAFTGLEQKLLRLEEEKPESSLEPVQTQTQGQTKRKQR</sequence>
<dbReference type="Pfam" id="PF01485">
    <property type="entry name" value="IBR"/>
    <property type="match status" value="1"/>
</dbReference>
<evidence type="ECO:0000256" key="2">
    <source>
        <dbReference type="ARBA" id="ARBA00012251"/>
    </source>
</evidence>
<keyword evidence="6 9" id="KW-0863">Zinc-finger</keyword>
<evidence type="ECO:0000259" key="12">
    <source>
        <dbReference type="PROSITE" id="PS51873"/>
    </source>
</evidence>
<dbReference type="InterPro" id="IPR017907">
    <property type="entry name" value="Znf_RING_CS"/>
</dbReference>
<proteinExistence type="predicted"/>
<dbReference type="SUPFAM" id="SSF57850">
    <property type="entry name" value="RING/U-box"/>
    <property type="match status" value="2"/>
</dbReference>
<keyword evidence="14" id="KW-1185">Reference proteome</keyword>
<dbReference type="InterPro" id="IPR013083">
    <property type="entry name" value="Znf_RING/FYVE/PHD"/>
</dbReference>
<evidence type="ECO:0000313" key="14">
    <source>
        <dbReference type="Proteomes" id="UP000837801"/>
    </source>
</evidence>
<dbReference type="PROSITE" id="PS00518">
    <property type="entry name" value="ZF_RING_1"/>
    <property type="match status" value="1"/>
</dbReference>
<dbReference type="Pfam" id="PF22191">
    <property type="entry name" value="IBR_1"/>
    <property type="match status" value="1"/>
</dbReference>
<dbReference type="GO" id="GO:0061630">
    <property type="term" value="F:ubiquitin protein ligase activity"/>
    <property type="evidence" value="ECO:0007669"/>
    <property type="project" value="UniProtKB-EC"/>
</dbReference>
<comment type="caution">
    <text evidence="13">The sequence shown here is derived from an EMBL/GenBank/DDBJ whole genome shotgun (WGS) entry which is preliminary data.</text>
</comment>
<evidence type="ECO:0000256" key="5">
    <source>
        <dbReference type="ARBA" id="ARBA00022737"/>
    </source>
</evidence>
<evidence type="ECO:0000256" key="3">
    <source>
        <dbReference type="ARBA" id="ARBA00022679"/>
    </source>
</evidence>
<reference evidence="13" key="1">
    <citation type="submission" date="2022-03" db="EMBL/GenBank/DDBJ databases">
        <authorList>
            <person name="Legras J.-L."/>
            <person name="Devillers H."/>
            <person name="Grondin C."/>
        </authorList>
    </citation>
    <scope>NUCLEOTIDE SEQUENCE</scope>
    <source>
        <strain evidence="13">CLIB 1423</strain>
    </source>
</reference>
<dbReference type="Pfam" id="PF00097">
    <property type="entry name" value="zf-C3HC4"/>
    <property type="match status" value="1"/>
</dbReference>
<dbReference type="InterPro" id="IPR001841">
    <property type="entry name" value="Znf_RING"/>
</dbReference>
<dbReference type="InterPro" id="IPR018957">
    <property type="entry name" value="Znf_C3HC4_RING-type"/>
</dbReference>
<dbReference type="InterPro" id="IPR045840">
    <property type="entry name" value="Ariadne"/>
</dbReference>
<dbReference type="Gene3D" id="1.20.120.1750">
    <property type="match status" value="1"/>
</dbReference>
<feature type="compositionally biased region" description="Low complexity" evidence="10">
    <location>
        <begin position="594"/>
        <end position="605"/>
    </location>
</feature>
<keyword evidence="3" id="KW-0808">Transferase</keyword>
<gene>
    <name evidence="13" type="ORF">CLIB1423_21S00254</name>
</gene>
<evidence type="ECO:0000256" key="8">
    <source>
        <dbReference type="ARBA" id="ARBA00022833"/>
    </source>
</evidence>
<dbReference type="EMBL" id="CAKXYY010000021">
    <property type="protein sequence ID" value="CAH2355030.1"/>
    <property type="molecule type" value="Genomic_DNA"/>
</dbReference>
<dbReference type="Pfam" id="PF19422">
    <property type="entry name" value="Ariadne"/>
    <property type="match status" value="1"/>
</dbReference>
<evidence type="ECO:0000256" key="10">
    <source>
        <dbReference type="SAM" id="MobiDB-lite"/>
    </source>
</evidence>
<keyword evidence="4" id="KW-0479">Metal-binding</keyword>
<dbReference type="Gene3D" id="3.30.40.10">
    <property type="entry name" value="Zinc/RING finger domain, C3HC4 (zinc finger)"/>
    <property type="match status" value="1"/>
</dbReference>
<evidence type="ECO:0000259" key="11">
    <source>
        <dbReference type="PROSITE" id="PS50089"/>
    </source>
</evidence>
<dbReference type="OrthoDB" id="10009520at2759"/>
<dbReference type="AlphaFoldDB" id="A0A9P0QUY1"/>
<feature type="domain" description="RING-type" evidence="12">
    <location>
        <begin position="143"/>
        <end position="406"/>
    </location>
</feature>
<dbReference type="EC" id="2.3.2.31" evidence="2"/>
<evidence type="ECO:0000256" key="7">
    <source>
        <dbReference type="ARBA" id="ARBA00022786"/>
    </source>
</evidence>
<keyword evidence="5" id="KW-0677">Repeat</keyword>
<dbReference type="GO" id="GO:0016567">
    <property type="term" value="P:protein ubiquitination"/>
    <property type="evidence" value="ECO:0007669"/>
    <property type="project" value="InterPro"/>
</dbReference>
<name>A0A9P0QUY1_9ASCO</name>
<accession>A0A9P0QUY1</accession>
<evidence type="ECO:0000256" key="9">
    <source>
        <dbReference type="PROSITE-ProRule" id="PRU00175"/>
    </source>
</evidence>
<feature type="domain" description="RING-type" evidence="11">
    <location>
        <begin position="147"/>
        <end position="194"/>
    </location>
</feature>
<dbReference type="PROSITE" id="PS50089">
    <property type="entry name" value="ZF_RING_2"/>
    <property type="match status" value="1"/>
</dbReference>
<dbReference type="PROSITE" id="PS51873">
    <property type="entry name" value="TRIAD"/>
    <property type="match status" value="1"/>
</dbReference>
<dbReference type="InterPro" id="IPR031127">
    <property type="entry name" value="E3_UB_ligase_RBR"/>
</dbReference>
<evidence type="ECO:0000256" key="4">
    <source>
        <dbReference type="ARBA" id="ARBA00022723"/>
    </source>
</evidence>
<dbReference type="Proteomes" id="UP000837801">
    <property type="component" value="Unassembled WGS sequence"/>
</dbReference>
<evidence type="ECO:0000313" key="13">
    <source>
        <dbReference type="EMBL" id="CAH2355030.1"/>
    </source>
</evidence>